<feature type="region of interest" description="Disordered" evidence="1">
    <location>
        <begin position="295"/>
        <end position="317"/>
    </location>
</feature>
<evidence type="ECO:0000313" key="2">
    <source>
        <dbReference type="EMBL" id="QBR93172.1"/>
    </source>
</evidence>
<evidence type="ECO:0000256" key="1">
    <source>
        <dbReference type="SAM" id="MobiDB-lite"/>
    </source>
</evidence>
<reference evidence="2 3" key="1">
    <citation type="submission" date="2019-03" db="EMBL/GenBank/DDBJ databases">
        <title>Three New Species of Nocardioides, Nocardioides euryhalodurans sp. nov., Nocardioides seonyuensis sp. nov. and Nocardioides eburneoflavus sp. nov., Iolated from Soil.</title>
        <authorList>
            <person name="Roh S.G."/>
            <person name="Lee C."/>
            <person name="Kim M.-K."/>
            <person name="Kim S.B."/>
        </authorList>
    </citation>
    <scope>NUCLEOTIDE SEQUENCE [LARGE SCALE GENOMIC DNA]</scope>
    <source>
        <strain evidence="2 3">MMS17-SY117</strain>
    </source>
</reference>
<dbReference type="RefSeq" id="WP_135078327.1">
    <property type="nucleotide sequence ID" value="NZ_CP038267.1"/>
</dbReference>
<proteinExistence type="predicted"/>
<dbReference type="KEGG" id="noy:EXE57_13525"/>
<gene>
    <name evidence="2" type="ORF">EXE57_13525</name>
</gene>
<dbReference type="Proteomes" id="UP000294894">
    <property type="component" value="Chromosome"/>
</dbReference>
<dbReference type="OrthoDB" id="3771067at2"/>
<evidence type="ECO:0000313" key="3">
    <source>
        <dbReference type="Proteomes" id="UP000294894"/>
    </source>
</evidence>
<name>A0A4V1BE28_9ACTN</name>
<accession>A0A4V1BE28</accession>
<dbReference type="AlphaFoldDB" id="A0A4V1BE28"/>
<feature type="region of interest" description="Disordered" evidence="1">
    <location>
        <begin position="1"/>
        <end position="23"/>
    </location>
</feature>
<protein>
    <recommendedName>
        <fullName evidence="4">DUF559 domain-containing protein</fullName>
    </recommendedName>
</protein>
<organism evidence="2 3">
    <name type="scientific">Nocardioides euryhalodurans</name>
    <dbReference type="NCBI Taxonomy" id="2518370"/>
    <lineage>
        <taxon>Bacteria</taxon>
        <taxon>Bacillati</taxon>
        <taxon>Actinomycetota</taxon>
        <taxon>Actinomycetes</taxon>
        <taxon>Propionibacteriales</taxon>
        <taxon>Nocardioidaceae</taxon>
        <taxon>Nocardioides</taxon>
    </lineage>
</organism>
<keyword evidence="3" id="KW-1185">Reference proteome</keyword>
<dbReference type="EMBL" id="CP038267">
    <property type="protein sequence ID" value="QBR93172.1"/>
    <property type="molecule type" value="Genomic_DNA"/>
</dbReference>
<feature type="compositionally biased region" description="Pro residues" evidence="1">
    <location>
        <begin position="304"/>
        <end position="317"/>
    </location>
</feature>
<feature type="compositionally biased region" description="Low complexity" evidence="1">
    <location>
        <begin position="12"/>
        <end position="21"/>
    </location>
</feature>
<sequence length="317" mass="36051">MRPARIDPAGLTGPTRGQTQRGRFRQVSHGWYVPADVDSSRVEQRILEQGMRVRGTGAVTGWAALRWLGAAYFDGTVDAAGTVLPVDLLQRSGYHPWEDDRARRSRRQLPPYDRQFVHGLWCTTAQRALFDEVRRRRTLRPAVAAICMTLASGITTRRQLREYAELRVAWEGIPLFRDALALSSEGFRSGPEVYLFLRWVLDAGLPVPLVNRPVFDLRGRLLGYPDLLDPVAGVVGEYDGAAHRGRDRHRRDVAREQCFRDVGLEYFTVVAGDLSDERLVVDRIRSTRARARFGSPSERQWTLAPPPWWRTPPPRDT</sequence>
<evidence type="ECO:0008006" key="4">
    <source>
        <dbReference type="Google" id="ProtNLM"/>
    </source>
</evidence>